<keyword evidence="8" id="KW-1003">Cell membrane</keyword>
<accession>A0ABW1SAM2</accession>
<proteinExistence type="inferred from homology"/>
<dbReference type="EC" id="2.4.99.12" evidence="3 8"/>
<evidence type="ECO:0000313" key="10">
    <source>
        <dbReference type="EMBL" id="MFC6198736.1"/>
    </source>
</evidence>
<dbReference type="InterPro" id="IPR007507">
    <property type="entry name" value="Glycos_transf_N"/>
</dbReference>
<dbReference type="EMBL" id="JBHSSW010000013">
    <property type="protein sequence ID" value="MFC6198736.1"/>
    <property type="molecule type" value="Genomic_DNA"/>
</dbReference>
<organism evidence="10 11">
    <name type="scientific">Ponticaulis profundi</name>
    <dbReference type="NCBI Taxonomy" id="2665222"/>
    <lineage>
        <taxon>Bacteria</taxon>
        <taxon>Pseudomonadati</taxon>
        <taxon>Pseudomonadota</taxon>
        <taxon>Alphaproteobacteria</taxon>
        <taxon>Hyphomonadales</taxon>
        <taxon>Hyphomonadaceae</taxon>
        <taxon>Ponticaulis</taxon>
    </lineage>
</organism>
<dbReference type="Gene3D" id="3.40.50.11720">
    <property type="entry name" value="3-Deoxy-D-manno-octulosonic-acid transferase, N-terminal domain"/>
    <property type="match status" value="1"/>
</dbReference>
<dbReference type="InterPro" id="IPR039901">
    <property type="entry name" value="Kdotransferase"/>
</dbReference>
<evidence type="ECO:0000256" key="7">
    <source>
        <dbReference type="ARBA" id="ARBA00049183"/>
    </source>
</evidence>
<evidence type="ECO:0000256" key="1">
    <source>
        <dbReference type="ARBA" id="ARBA00003394"/>
    </source>
</evidence>
<comment type="subcellular location">
    <subcellularLocation>
        <location evidence="8">Cell membrane</location>
    </subcellularLocation>
</comment>
<keyword evidence="11" id="KW-1185">Reference proteome</keyword>
<gene>
    <name evidence="10" type="ORF">ACFQDM_11630</name>
</gene>
<evidence type="ECO:0000256" key="8">
    <source>
        <dbReference type="RuleBase" id="RU365103"/>
    </source>
</evidence>
<comment type="catalytic activity">
    <reaction evidence="7 8">
        <text>lipid IVA (E. coli) + CMP-3-deoxy-beta-D-manno-octulosonate = alpha-Kdo-(2-&gt;6)-lipid IVA (E. coli) + CMP + H(+)</text>
        <dbReference type="Rhea" id="RHEA:28066"/>
        <dbReference type="ChEBI" id="CHEBI:15378"/>
        <dbReference type="ChEBI" id="CHEBI:58603"/>
        <dbReference type="ChEBI" id="CHEBI:60364"/>
        <dbReference type="ChEBI" id="CHEBI:60377"/>
        <dbReference type="ChEBI" id="CHEBI:85987"/>
        <dbReference type="EC" id="2.4.99.12"/>
    </reaction>
</comment>
<comment type="similarity">
    <text evidence="8">Belongs to the glycosyltransferase group 1 family.</text>
</comment>
<comment type="pathway">
    <text evidence="2 8">Bacterial outer membrane biogenesis; LPS core biosynthesis.</text>
</comment>
<evidence type="ECO:0000256" key="5">
    <source>
        <dbReference type="ARBA" id="ARBA00022679"/>
    </source>
</evidence>
<comment type="function">
    <text evidence="1 8">Involved in lipopolysaccharide (LPS) biosynthesis. Catalyzes the transfer of 3-deoxy-D-manno-octulosonate (Kdo) residue(s) from CMP-Kdo to lipid IV(A), the tetraacyldisaccharide-1,4'-bisphosphate precursor of lipid A.</text>
</comment>
<sequence>MTGLIAPALPLVLQRRVKAGKEDPARLQERAGYASRPRPKGPLIWMHGASVGESQVLLLLHDALRKERPDLSTLITTQTLTSAELIARKPIEGLIHQMAPLDTPFASSRFLKHWRPDLAVFAEGDIWPNLIADLDKARIPRMLVNARMTQKSFEGWMRAPNLAKKLFTGFEPILAANLKTSDVLKQITRKRIKMTGNIKFAAPPLPADDAELAHLKTIIADRPVLAAISTHPGEEALMARVMSRASEKLEQKPLMIIAPRHPERGPSIRSELSNTDTYLRSEGGMPTPDQSVWICDTLGELGLWIRLANLVYLGGGVPGTGIFGHNPIEPLKLERYVISQPDVSNFKQEFADMCKANAAELVETEDALLGAALPWLEDRQHYQPDLGKLQSYLAGDAPLIAARDAVLRVMSKKAPTEKASP</sequence>
<keyword evidence="8" id="KW-0448">Lipopolysaccharide biosynthesis</keyword>
<evidence type="ECO:0000313" key="11">
    <source>
        <dbReference type="Proteomes" id="UP001596303"/>
    </source>
</evidence>
<dbReference type="PANTHER" id="PTHR42755:SF1">
    <property type="entry name" value="3-DEOXY-D-MANNO-OCTULOSONIC ACID TRANSFERASE, MITOCHONDRIAL-RELATED"/>
    <property type="match status" value="1"/>
</dbReference>
<comment type="caution">
    <text evidence="10">The sequence shown here is derived from an EMBL/GenBank/DDBJ whole genome shotgun (WGS) entry which is preliminary data.</text>
</comment>
<evidence type="ECO:0000259" key="9">
    <source>
        <dbReference type="Pfam" id="PF04413"/>
    </source>
</evidence>
<name>A0ABW1SAM2_9PROT</name>
<evidence type="ECO:0000256" key="4">
    <source>
        <dbReference type="ARBA" id="ARBA00019077"/>
    </source>
</evidence>
<dbReference type="Gene3D" id="3.40.50.2000">
    <property type="entry name" value="Glycogen Phosphorylase B"/>
    <property type="match status" value="1"/>
</dbReference>
<dbReference type="Pfam" id="PF04413">
    <property type="entry name" value="Glycos_transf_N"/>
    <property type="match status" value="1"/>
</dbReference>
<dbReference type="PANTHER" id="PTHR42755">
    <property type="entry name" value="3-DEOXY-MANNO-OCTULOSONATE CYTIDYLYLTRANSFERASE"/>
    <property type="match status" value="1"/>
</dbReference>
<dbReference type="InterPro" id="IPR038107">
    <property type="entry name" value="Glycos_transf_N_sf"/>
</dbReference>
<dbReference type="GO" id="GO:0016740">
    <property type="term" value="F:transferase activity"/>
    <property type="evidence" value="ECO:0007669"/>
    <property type="project" value="UniProtKB-KW"/>
</dbReference>
<evidence type="ECO:0000256" key="3">
    <source>
        <dbReference type="ARBA" id="ARBA00012621"/>
    </source>
</evidence>
<feature type="domain" description="3-deoxy-D-manno-octulosonic-acid transferase N-terminal" evidence="9">
    <location>
        <begin position="26"/>
        <end position="201"/>
    </location>
</feature>
<keyword evidence="5 8" id="KW-0808">Transferase</keyword>
<evidence type="ECO:0000256" key="6">
    <source>
        <dbReference type="ARBA" id="ARBA00031445"/>
    </source>
</evidence>
<evidence type="ECO:0000256" key="2">
    <source>
        <dbReference type="ARBA" id="ARBA00004713"/>
    </source>
</evidence>
<dbReference type="Proteomes" id="UP001596303">
    <property type="component" value="Unassembled WGS sequence"/>
</dbReference>
<protein>
    <recommendedName>
        <fullName evidence="4 8">3-deoxy-D-manno-octulosonic acid transferase</fullName>
        <shortName evidence="8">Kdo transferase</shortName>
        <ecNumber evidence="3 8">2.4.99.12</ecNumber>
    </recommendedName>
    <alternativeName>
        <fullName evidence="6 8">Lipid IV(A) 3-deoxy-D-manno-octulosonic acid transferase</fullName>
    </alternativeName>
</protein>
<keyword evidence="8" id="KW-0472">Membrane</keyword>
<reference evidence="11" key="1">
    <citation type="journal article" date="2019" name="Int. J. Syst. Evol. Microbiol.">
        <title>The Global Catalogue of Microorganisms (GCM) 10K type strain sequencing project: providing services to taxonomists for standard genome sequencing and annotation.</title>
        <authorList>
            <consortium name="The Broad Institute Genomics Platform"/>
            <consortium name="The Broad Institute Genome Sequencing Center for Infectious Disease"/>
            <person name="Wu L."/>
            <person name="Ma J."/>
        </authorList>
    </citation>
    <scope>NUCLEOTIDE SEQUENCE [LARGE SCALE GENOMIC DNA]</scope>
    <source>
        <strain evidence="11">CGMCC-1.15741</strain>
    </source>
</reference>